<sequence>MTEIRREGEDMPPSHRHRIITTRQLQCGLYACSWDEQVSNGSTALAKDTIKPCTESQLRRPSVRLISSPPRSSSASSGFRTCK</sequence>
<name>A0A816IEY0_BRANA</name>
<protein>
    <submittedName>
        <fullName evidence="2">(rape) hypothetical protein</fullName>
    </submittedName>
</protein>
<gene>
    <name evidence="2" type="ORF">DARMORV10_C03P67970.1</name>
</gene>
<feature type="compositionally biased region" description="Low complexity" evidence="1">
    <location>
        <begin position="59"/>
        <end position="77"/>
    </location>
</feature>
<feature type="region of interest" description="Disordered" evidence="1">
    <location>
        <begin position="52"/>
        <end position="83"/>
    </location>
</feature>
<reference evidence="2" key="1">
    <citation type="submission" date="2021-01" db="EMBL/GenBank/DDBJ databases">
        <authorList>
            <consortium name="Genoscope - CEA"/>
            <person name="William W."/>
        </authorList>
    </citation>
    <scope>NUCLEOTIDE SEQUENCE</scope>
</reference>
<evidence type="ECO:0000256" key="1">
    <source>
        <dbReference type="SAM" id="MobiDB-lite"/>
    </source>
</evidence>
<proteinExistence type="predicted"/>
<dbReference type="EMBL" id="HG994367">
    <property type="protein sequence ID" value="CAF1708300.1"/>
    <property type="molecule type" value="Genomic_DNA"/>
</dbReference>
<dbReference type="AlphaFoldDB" id="A0A816IEY0"/>
<accession>A0A816IEY0</accession>
<dbReference type="Proteomes" id="UP001295469">
    <property type="component" value="Chromosome C03"/>
</dbReference>
<evidence type="ECO:0000313" key="2">
    <source>
        <dbReference type="EMBL" id="CAF1708300.1"/>
    </source>
</evidence>
<organism evidence="2">
    <name type="scientific">Brassica napus</name>
    <name type="common">Rape</name>
    <dbReference type="NCBI Taxonomy" id="3708"/>
    <lineage>
        <taxon>Eukaryota</taxon>
        <taxon>Viridiplantae</taxon>
        <taxon>Streptophyta</taxon>
        <taxon>Embryophyta</taxon>
        <taxon>Tracheophyta</taxon>
        <taxon>Spermatophyta</taxon>
        <taxon>Magnoliopsida</taxon>
        <taxon>eudicotyledons</taxon>
        <taxon>Gunneridae</taxon>
        <taxon>Pentapetalae</taxon>
        <taxon>rosids</taxon>
        <taxon>malvids</taxon>
        <taxon>Brassicales</taxon>
        <taxon>Brassicaceae</taxon>
        <taxon>Brassiceae</taxon>
        <taxon>Brassica</taxon>
    </lineage>
</organism>